<evidence type="ECO:0000313" key="2">
    <source>
        <dbReference type="Proteomes" id="UP001283361"/>
    </source>
</evidence>
<organism evidence="1 2">
    <name type="scientific">Elysia crispata</name>
    <name type="common">lettuce slug</name>
    <dbReference type="NCBI Taxonomy" id="231223"/>
    <lineage>
        <taxon>Eukaryota</taxon>
        <taxon>Metazoa</taxon>
        <taxon>Spiralia</taxon>
        <taxon>Lophotrochozoa</taxon>
        <taxon>Mollusca</taxon>
        <taxon>Gastropoda</taxon>
        <taxon>Heterobranchia</taxon>
        <taxon>Euthyneura</taxon>
        <taxon>Panpulmonata</taxon>
        <taxon>Sacoglossa</taxon>
        <taxon>Placobranchoidea</taxon>
        <taxon>Plakobranchidae</taxon>
        <taxon>Elysia</taxon>
    </lineage>
</organism>
<keyword evidence="2" id="KW-1185">Reference proteome</keyword>
<dbReference type="EMBL" id="JAWDGP010004637">
    <property type="protein sequence ID" value="KAK3762804.1"/>
    <property type="molecule type" value="Genomic_DNA"/>
</dbReference>
<protein>
    <submittedName>
        <fullName evidence="1">Uncharacterized protein</fullName>
    </submittedName>
</protein>
<reference evidence="1" key="1">
    <citation type="journal article" date="2023" name="G3 (Bethesda)">
        <title>A reference genome for the long-term kleptoplast-retaining sea slug Elysia crispata morphotype clarki.</title>
        <authorList>
            <person name="Eastman K.E."/>
            <person name="Pendleton A.L."/>
            <person name="Shaikh M.A."/>
            <person name="Suttiyut T."/>
            <person name="Ogas R."/>
            <person name="Tomko P."/>
            <person name="Gavelis G."/>
            <person name="Widhalm J.R."/>
            <person name="Wisecaver J.H."/>
        </authorList>
    </citation>
    <scope>NUCLEOTIDE SEQUENCE</scope>
    <source>
        <strain evidence="1">ECLA1</strain>
    </source>
</reference>
<comment type="caution">
    <text evidence="1">The sequence shown here is derived from an EMBL/GenBank/DDBJ whole genome shotgun (WGS) entry which is preliminary data.</text>
</comment>
<gene>
    <name evidence="1" type="ORF">RRG08_040499</name>
</gene>
<sequence>MKVEQGRSPRPRGMSMSLGLESRREIGRLKISILIRLELLDILYTDMNCEQSNKLLVITALCRNPLLKPGSWVTILILQSSKHWNYYFLVKHAAS</sequence>
<dbReference type="AlphaFoldDB" id="A0AAE0Z4V3"/>
<name>A0AAE0Z4V3_9GAST</name>
<accession>A0AAE0Z4V3</accession>
<proteinExistence type="predicted"/>
<evidence type="ECO:0000313" key="1">
    <source>
        <dbReference type="EMBL" id="KAK3762804.1"/>
    </source>
</evidence>
<dbReference type="Proteomes" id="UP001283361">
    <property type="component" value="Unassembled WGS sequence"/>
</dbReference>